<evidence type="ECO:0000313" key="1">
    <source>
        <dbReference type="EMBL" id="CAF1490565.1"/>
    </source>
</evidence>
<reference evidence="1" key="1">
    <citation type="submission" date="2021-02" db="EMBL/GenBank/DDBJ databases">
        <authorList>
            <person name="Nowell W R."/>
        </authorList>
    </citation>
    <scope>NUCLEOTIDE SEQUENCE</scope>
</reference>
<proteinExistence type="predicted"/>
<dbReference type="EMBL" id="CAJNOO010009276">
    <property type="protein sequence ID" value="CAF1490565.1"/>
    <property type="molecule type" value="Genomic_DNA"/>
</dbReference>
<feature type="non-terminal residue" evidence="1">
    <location>
        <position position="197"/>
    </location>
</feature>
<name>A0A815SDM9_9BILA</name>
<accession>A0A815SDM9</accession>
<sequence>MTSSNNILQNCLNETSVVSAPVSTNMIIDSPTVPSHNGLSSIVSFDGFQQVDNKKKKKTKYKLTTSTIKKKRTYYQTNIISKSAAPSPLSSISASVAAEPLLHKVPGVQQVQNVQQLQDIQQVSGGPQVQGALSLSHPQQISITTESSHYAQTRYPFLPFSIRFNTGNATSNQIKEGLTTYYNQKYQMEINILNCLS</sequence>
<evidence type="ECO:0000313" key="2">
    <source>
        <dbReference type="Proteomes" id="UP000663882"/>
    </source>
</evidence>
<protein>
    <submittedName>
        <fullName evidence="1">Uncharacterized protein</fullName>
    </submittedName>
</protein>
<dbReference type="AlphaFoldDB" id="A0A815SDM9"/>
<organism evidence="1 2">
    <name type="scientific">Rotaria sordida</name>
    <dbReference type="NCBI Taxonomy" id="392033"/>
    <lineage>
        <taxon>Eukaryota</taxon>
        <taxon>Metazoa</taxon>
        <taxon>Spiralia</taxon>
        <taxon>Gnathifera</taxon>
        <taxon>Rotifera</taxon>
        <taxon>Eurotatoria</taxon>
        <taxon>Bdelloidea</taxon>
        <taxon>Philodinida</taxon>
        <taxon>Philodinidae</taxon>
        <taxon>Rotaria</taxon>
    </lineage>
</organism>
<gene>
    <name evidence="1" type="ORF">RFH988_LOCUS38381</name>
</gene>
<dbReference type="OrthoDB" id="10165453at2759"/>
<comment type="caution">
    <text evidence="1">The sequence shown here is derived from an EMBL/GenBank/DDBJ whole genome shotgun (WGS) entry which is preliminary data.</text>
</comment>
<dbReference type="Proteomes" id="UP000663882">
    <property type="component" value="Unassembled WGS sequence"/>
</dbReference>